<dbReference type="PANTHER" id="PTHR13504">
    <property type="entry name" value="FIDO DOMAIN-CONTAINING PROTEIN DDB_G0283145"/>
    <property type="match status" value="1"/>
</dbReference>
<sequence>MEAENYKNAFGKVVQVDGVNGDQYNVFIPNPLPPNIEFDEELVLILSRAEEKLGKLSGVCLTLPSPNLLIIPYLRKEAIMSTRIEGTRISMQEVLLSEAKEREEKTKDAQEVVNYINTVNYALTKIEKSPINVELIKEMHKVLMEGVRGDEKAPGEFREVQNWIGSELSKVSDANFVPPNPEAVPKLMEDLIEYLNTEHNVPVLVRCALMHYQFETIHPFCDGNGRIGRSLITVYLCKKKKIIKPLLYISEFFEKHRLEYNELLLKTGQTGKFEGWIKFFLKAVEVQSEDASVRAHKLLYLRESYRKRVQREAQSSDILNIIDYLFSNPFITVKRAQHILDVTYPTGKKYVEKLVEYEILKETNRLQREKTFVAYEIYEIIKDI</sequence>
<dbReference type="InterPro" id="IPR025758">
    <property type="entry name" value="Fic/DOC_N"/>
</dbReference>
<gene>
    <name evidence="2" type="ORF">AN188_01147</name>
</gene>
<dbReference type="PANTHER" id="PTHR13504:SF38">
    <property type="entry name" value="FIDO DOMAIN-CONTAINING PROTEIN"/>
    <property type="match status" value="1"/>
</dbReference>
<dbReference type="InterPro" id="IPR040198">
    <property type="entry name" value="Fido_containing"/>
</dbReference>
<dbReference type="InterPro" id="IPR036597">
    <property type="entry name" value="Fido-like_dom_sf"/>
</dbReference>
<dbReference type="PROSITE" id="PS51459">
    <property type="entry name" value="FIDO"/>
    <property type="match status" value="1"/>
</dbReference>
<dbReference type="Pfam" id="PF13784">
    <property type="entry name" value="Fic_N"/>
    <property type="match status" value="1"/>
</dbReference>
<dbReference type="Pfam" id="PF02661">
    <property type="entry name" value="Fic"/>
    <property type="match status" value="1"/>
</dbReference>
<evidence type="ECO:0000313" key="2">
    <source>
        <dbReference type="EMBL" id="KYC54257.1"/>
    </source>
</evidence>
<dbReference type="AlphaFoldDB" id="A0A150JAJ0"/>
<evidence type="ECO:0000259" key="1">
    <source>
        <dbReference type="PROSITE" id="PS51459"/>
    </source>
</evidence>
<dbReference type="SUPFAM" id="SSF140931">
    <property type="entry name" value="Fic-like"/>
    <property type="match status" value="1"/>
</dbReference>
<accession>A0A150JAJ0</accession>
<dbReference type="InterPro" id="IPR003812">
    <property type="entry name" value="Fido"/>
</dbReference>
<organism evidence="2 3">
    <name type="scientific">Candidatus Methanofastidiosum methylothiophilum</name>
    <dbReference type="NCBI Taxonomy" id="1705564"/>
    <lineage>
        <taxon>Archaea</taxon>
        <taxon>Methanobacteriati</taxon>
        <taxon>Methanobacteriota</taxon>
        <taxon>Stenosarchaea group</taxon>
        <taxon>Candidatus Methanofastidiosia</taxon>
        <taxon>Candidatus Methanofastidiosales</taxon>
        <taxon>Candidatus Methanofastidiosaceae</taxon>
        <taxon>Candidatus Methanofastidiosum</taxon>
    </lineage>
</organism>
<dbReference type="Proteomes" id="UP000092420">
    <property type="component" value="Unassembled WGS sequence"/>
</dbReference>
<proteinExistence type="predicted"/>
<dbReference type="InterPro" id="IPR026287">
    <property type="entry name" value="SoFic-like"/>
</dbReference>
<dbReference type="Gene3D" id="1.10.3290.10">
    <property type="entry name" value="Fido-like domain"/>
    <property type="match status" value="1"/>
</dbReference>
<name>A0A150JAJ0_9EURY</name>
<comment type="caution">
    <text evidence="2">The sequence shown here is derived from an EMBL/GenBank/DDBJ whole genome shotgun (WGS) entry which is preliminary data.</text>
</comment>
<dbReference type="EMBL" id="LNJB01000015">
    <property type="protein sequence ID" value="KYC54257.1"/>
    <property type="molecule type" value="Genomic_DNA"/>
</dbReference>
<protein>
    <submittedName>
        <fullName evidence="2">Fic/DOC family protein</fullName>
    </submittedName>
</protein>
<evidence type="ECO:0000313" key="3">
    <source>
        <dbReference type="Proteomes" id="UP000092420"/>
    </source>
</evidence>
<reference evidence="2 3" key="1">
    <citation type="journal article" date="2016" name="ISME J.">
        <title>Chasing the elusive Euryarchaeota class WSA2: genomes reveal a uniquely fastidious methyl-reducing methanogen.</title>
        <authorList>
            <person name="Nobu M.K."/>
            <person name="Narihiro T."/>
            <person name="Kuroda K."/>
            <person name="Mei R."/>
            <person name="Liu W.T."/>
        </authorList>
    </citation>
    <scope>NUCLEOTIDE SEQUENCE [LARGE SCALE GENOMIC DNA]</scope>
    <source>
        <strain evidence="2">ADurb1013_Bin02101</strain>
    </source>
</reference>
<feature type="domain" description="Fido" evidence="1">
    <location>
        <begin position="131"/>
        <end position="282"/>
    </location>
</feature>
<dbReference type="PIRSF" id="PIRSF038925">
    <property type="entry name" value="AMP-prot_trans"/>
    <property type="match status" value="1"/>
</dbReference>
<dbReference type="PATRIC" id="fig|1706433.3.peg.1151"/>